<dbReference type="GO" id="GO:0030694">
    <property type="term" value="C:bacterial-type flagellum basal body, rod"/>
    <property type="evidence" value="ECO:0007669"/>
    <property type="project" value="UniProtKB-UniRule"/>
</dbReference>
<dbReference type="InterPro" id="IPR019776">
    <property type="entry name" value="Flagellar_basal_body_rod_CS"/>
</dbReference>
<evidence type="ECO:0000259" key="7">
    <source>
        <dbReference type="Pfam" id="PF06429"/>
    </source>
</evidence>
<sequence>MENTSYIALTGQMALWRKMDSVSNNLANMDTEGYQSESLVFSDYLVGTRSTGRRLKENLAYTQTLGAYRDLSVGPIKETGNALDLAIEGEGYFELDTDAGPVYTRAGRFTLNPDGMIIALSGHPLMSETGQPIVLAPNEGRVTISGDGSVSTENGVIGRIRLVTFEDQLRMRRVGGGVLDAGGQDPKPVERPAISQGMVEGSNVNPIVEITKMIEVQRAYESTNNLLEQENDRKKKAYQALSGAKGA</sequence>
<dbReference type="RefSeq" id="WP_192534793.1">
    <property type="nucleotide sequence ID" value="NZ_JACZHT010000007.1"/>
</dbReference>
<organism evidence="9 10">
    <name type="scientific">Phaeovibrio sulfidiphilus</name>
    <dbReference type="NCBI Taxonomy" id="1220600"/>
    <lineage>
        <taxon>Bacteria</taxon>
        <taxon>Pseudomonadati</taxon>
        <taxon>Pseudomonadota</taxon>
        <taxon>Alphaproteobacteria</taxon>
        <taxon>Rhodospirillales</taxon>
        <taxon>Rhodospirillaceae</taxon>
        <taxon>Phaeovibrio</taxon>
    </lineage>
</organism>
<dbReference type="PANTHER" id="PTHR30435:SF19">
    <property type="entry name" value="FLAGELLAR BASAL-BODY ROD PROTEIN FLGG"/>
    <property type="match status" value="1"/>
</dbReference>
<dbReference type="NCBIfam" id="TIGR03506">
    <property type="entry name" value="FlgEFG_subfam"/>
    <property type="match status" value="1"/>
</dbReference>
<dbReference type="InterPro" id="IPR010930">
    <property type="entry name" value="Flg_bb/hook_C_dom"/>
</dbReference>
<feature type="domain" description="Flagellar basal body rod protein N-terminal" evidence="6">
    <location>
        <begin position="6"/>
        <end position="35"/>
    </location>
</feature>
<dbReference type="InterPro" id="IPR001444">
    <property type="entry name" value="Flag_bb_rod_N"/>
</dbReference>
<evidence type="ECO:0000313" key="9">
    <source>
        <dbReference type="EMBL" id="MBE1237779.1"/>
    </source>
</evidence>
<feature type="coiled-coil region" evidence="5">
    <location>
        <begin position="213"/>
        <end position="244"/>
    </location>
</feature>
<dbReference type="InterPro" id="IPR020013">
    <property type="entry name" value="Flagellar_FlgE/F/G"/>
</dbReference>
<dbReference type="GO" id="GO:0071978">
    <property type="term" value="P:bacterial-type flagellum-dependent swarming motility"/>
    <property type="evidence" value="ECO:0007669"/>
    <property type="project" value="TreeGrafter"/>
</dbReference>
<keyword evidence="9" id="KW-0969">Cilium</keyword>
<dbReference type="InterPro" id="IPR053967">
    <property type="entry name" value="LlgE_F_G-like_D1"/>
</dbReference>
<keyword evidence="3 4" id="KW-0975">Bacterial flagellum</keyword>
<dbReference type="InterPro" id="IPR037925">
    <property type="entry name" value="FlgE/F/G-like"/>
</dbReference>
<evidence type="ECO:0000313" key="10">
    <source>
        <dbReference type="Proteomes" id="UP000631034"/>
    </source>
</evidence>
<keyword evidence="9" id="KW-0282">Flagellum</keyword>
<evidence type="ECO:0000256" key="4">
    <source>
        <dbReference type="RuleBase" id="RU362116"/>
    </source>
</evidence>
<feature type="domain" description="Flagellar basal-body/hook protein C-terminal" evidence="7">
    <location>
        <begin position="196"/>
        <end position="237"/>
    </location>
</feature>
<dbReference type="Proteomes" id="UP000631034">
    <property type="component" value="Unassembled WGS sequence"/>
</dbReference>
<dbReference type="Pfam" id="PF00460">
    <property type="entry name" value="Flg_bb_rod"/>
    <property type="match status" value="1"/>
</dbReference>
<dbReference type="Pfam" id="PF06429">
    <property type="entry name" value="Flg_bbr_C"/>
    <property type="match status" value="1"/>
</dbReference>
<evidence type="ECO:0000259" key="8">
    <source>
        <dbReference type="Pfam" id="PF22692"/>
    </source>
</evidence>
<keyword evidence="5" id="KW-0175">Coiled coil</keyword>
<dbReference type="SUPFAM" id="SSF117143">
    <property type="entry name" value="Flagellar hook protein flgE"/>
    <property type="match status" value="1"/>
</dbReference>
<dbReference type="NCBIfam" id="TIGR02490">
    <property type="entry name" value="flgF"/>
    <property type="match status" value="1"/>
</dbReference>
<proteinExistence type="inferred from homology"/>
<dbReference type="Pfam" id="PF22692">
    <property type="entry name" value="LlgE_F_G_D1"/>
    <property type="match status" value="1"/>
</dbReference>
<keyword evidence="10" id="KW-1185">Reference proteome</keyword>
<dbReference type="PANTHER" id="PTHR30435">
    <property type="entry name" value="FLAGELLAR PROTEIN"/>
    <property type="match status" value="1"/>
</dbReference>
<comment type="similarity">
    <text evidence="2 4">Belongs to the flagella basal body rod proteins family.</text>
</comment>
<comment type="subcellular location">
    <subcellularLocation>
        <location evidence="1 4">Bacterial flagellum basal body</location>
    </subcellularLocation>
</comment>
<gene>
    <name evidence="9" type="primary">flgF</name>
    <name evidence="9" type="ORF">IHV25_08985</name>
</gene>
<keyword evidence="9" id="KW-0966">Cell projection</keyword>
<dbReference type="EMBL" id="JACZHT010000007">
    <property type="protein sequence ID" value="MBE1237779.1"/>
    <property type="molecule type" value="Genomic_DNA"/>
</dbReference>
<evidence type="ECO:0000256" key="1">
    <source>
        <dbReference type="ARBA" id="ARBA00004117"/>
    </source>
</evidence>
<name>A0A8J6YPY8_9PROT</name>
<reference evidence="9" key="1">
    <citation type="submission" date="2020-10" db="EMBL/GenBank/DDBJ databases">
        <title>Genome sequence of the unusual species of purple photosynthetic bacteria, Phaeovibrio sulfidiphilus DSM 23193, type strain.</title>
        <authorList>
            <person name="Kyndt J.A."/>
            <person name="Meyer T.E."/>
        </authorList>
    </citation>
    <scope>NUCLEOTIDE SEQUENCE</scope>
    <source>
        <strain evidence="9">DSM 23193</strain>
    </source>
</reference>
<comment type="caution">
    <text evidence="9">The sequence shown here is derived from an EMBL/GenBank/DDBJ whole genome shotgun (WGS) entry which is preliminary data.</text>
</comment>
<evidence type="ECO:0000256" key="3">
    <source>
        <dbReference type="ARBA" id="ARBA00023143"/>
    </source>
</evidence>
<feature type="domain" description="Flagellar hook protein FlgE/F/G-like D1" evidence="8">
    <location>
        <begin position="86"/>
        <end position="151"/>
    </location>
</feature>
<evidence type="ECO:0000259" key="6">
    <source>
        <dbReference type="Pfam" id="PF00460"/>
    </source>
</evidence>
<evidence type="ECO:0000256" key="2">
    <source>
        <dbReference type="ARBA" id="ARBA00009677"/>
    </source>
</evidence>
<accession>A0A8J6YPY8</accession>
<dbReference type="InterPro" id="IPR012836">
    <property type="entry name" value="FlgF"/>
</dbReference>
<dbReference type="PROSITE" id="PS00588">
    <property type="entry name" value="FLAGELLA_BB_ROD"/>
    <property type="match status" value="1"/>
</dbReference>
<protein>
    <recommendedName>
        <fullName evidence="4">Flagellar basal-body rod protein FlgF</fullName>
    </recommendedName>
</protein>
<dbReference type="AlphaFoldDB" id="A0A8J6YPY8"/>
<comment type="subunit">
    <text evidence="4">The basal body constitutes a major portion of the flagellar organelle and consists of five rings (E,L,P,S, and M) mounted on a central rod. The rod consists of about 26 subunits of FlgG in the distal portion, and FlgB, FlgC and FlgF are thought to build up the proximal portion of the rod with about 6 subunits each.</text>
</comment>
<evidence type="ECO:0000256" key="5">
    <source>
        <dbReference type="SAM" id="Coils"/>
    </source>
</evidence>